<organism evidence="2 3">
    <name type="scientific">Plectus sambesii</name>
    <dbReference type="NCBI Taxonomy" id="2011161"/>
    <lineage>
        <taxon>Eukaryota</taxon>
        <taxon>Metazoa</taxon>
        <taxon>Ecdysozoa</taxon>
        <taxon>Nematoda</taxon>
        <taxon>Chromadorea</taxon>
        <taxon>Plectida</taxon>
        <taxon>Plectina</taxon>
        <taxon>Plectoidea</taxon>
        <taxon>Plectidae</taxon>
        <taxon>Plectus</taxon>
    </lineage>
</organism>
<reference evidence="3" key="1">
    <citation type="submission" date="2022-11" db="UniProtKB">
        <authorList>
            <consortium name="WormBaseParasite"/>
        </authorList>
    </citation>
    <scope>IDENTIFICATION</scope>
</reference>
<protein>
    <submittedName>
        <fullName evidence="3">Uncharacterized protein</fullName>
    </submittedName>
</protein>
<feature type="transmembrane region" description="Helical" evidence="1">
    <location>
        <begin position="104"/>
        <end position="128"/>
    </location>
</feature>
<keyword evidence="1" id="KW-0812">Transmembrane</keyword>
<accession>A0A914WJT9</accession>
<sequence length="225" mass="24542">MSALQRLPCLFWLEVVLSLILLIVGAIGLILKPRPLFTWFPSLMAVASAVACFSALLSLDKGVNFKQRRPTCVYVVSRFGVILLTLSSAVLVVCGFATKETTLALTIPLLLVCLLHISFGIYVAYVALRFRKALPANNRLPNGNGSVNRPPDYTTSTLQSQQRIGDESLASLNHNAVEVPMHVYRPPSALRNSLDVQFSPDGEKIYSTNNFGGSVQTVYTLASDV</sequence>
<keyword evidence="1" id="KW-1133">Transmembrane helix</keyword>
<keyword evidence="1" id="KW-0472">Membrane</keyword>
<keyword evidence="2" id="KW-1185">Reference proteome</keyword>
<dbReference type="WBParaSite" id="PSAMB.scaffold4385size14818.g24149.t1">
    <property type="protein sequence ID" value="PSAMB.scaffold4385size14818.g24149.t1"/>
    <property type="gene ID" value="PSAMB.scaffold4385size14818.g24149"/>
</dbReference>
<evidence type="ECO:0000313" key="2">
    <source>
        <dbReference type="Proteomes" id="UP000887566"/>
    </source>
</evidence>
<dbReference type="Proteomes" id="UP000887566">
    <property type="component" value="Unplaced"/>
</dbReference>
<feature type="transmembrane region" description="Helical" evidence="1">
    <location>
        <begin position="71"/>
        <end position="98"/>
    </location>
</feature>
<evidence type="ECO:0000313" key="3">
    <source>
        <dbReference type="WBParaSite" id="PSAMB.scaffold4385size14818.g24149.t1"/>
    </source>
</evidence>
<feature type="transmembrane region" description="Helical" evidence="1">
    <location>
        <begin position="12"/>
        <end position="31"/>
    </location>
</feature>
<proteinExistence type="predicted"/>
<evidence type="ECO:0000256" key="1">
    <source>
        <dbReference type="SAM" id="Phobius"/>
    </source>
</evidence>
<feature type="transmembrane region" description="Helical" evidence="1">
    <location>
        <begin position="37"/>
        <end position="59"/>
    </location>
</feature>
<name>A0A914WJT9_9BILA</name>
<dbReference type="AlphaFoldDB" id="A0A914WJT9"/>